<evidence type="ECO:0000313" key="3">
    <source>
        <dbReference type="EMBL" id="MBF5027664.1"/>
    </source>
</evidence>
<proteinExistence type="predicted"/>
<dbReference type="AlphaFoldDB" id="A0A930YWN1"/>
<feature type="compositionally biased region" description="Polar residues" evidence="1">
    <location>
        <begin position="265"/>
        <end position="299"/>
    </location>
</feature>
<evidence type="ECO:0000256" key="1">
    <source>
        <dbReference type="SAM" id="MobiDB-lite"/>
    </source>
</evidence>
<organism evidence="3 4">
    <name type="scientific">Planobacterium oryzisoli</name>
    <dbReference type="NCBI Taxonomy" id="2771435"/>
    <lineage>
        <taxon>Bacteria</taxon>
        <taxon>Pseudomonadati</taxon>
        <taxon>Bacteroidota</taxon>
        <taxon>Flavobacteriia</taxon>
        <taxon>Flavobacteriales</taxon>
        <taxon>Weeksellaceae</taxon>
        <taxon>Chryseobacterium group</taxon>
        <taxon>Chryseobacterium</taxon>
    </lineage>
</organism>
<gene>
    <name evidence="3" type="ORF">IC612_07620</name>
</gene>
<dbReference type="Proteomes" id="UP000694480">
    <property type="component" value="Unassembled WGS sequence"/>
</dbReference>
<feature type="compositionally biased region" description="Low complexity" evidence="1">
    <location>
        <begin position="300"/>
        <end position="309"/>
    </location>
</feature>
<keyword evidence="4" id="KW-1185">Reference proteome</keyword>
<name>A0A930YWN1_9FLAO</name>
<evidence type="ECO:0000313" key="4">
    <source>
        <dbReference type="Proteomes" id="UP000694480"/>
    </source>
</evidence>
<feature type="compositionally biased region" description="Polar residues" evidence="1">
    <location>
        <begin position="198"/>
        <end position="258"/>
    </location>
</feature>
<accession>A0A930YWN1</accession>
<evidence type="ECO:0000256" key="2">
    <source>
        <dbReference type="SAM" id="SignalP"/>
    </source>
</evidence>
<feature type="chain" id="PRO_5036714240" description="DUF3300 domain-containing protein" evidence="2">
    <location>
        <begin position="21"/>
        <end position="336"/>
    </location>
</feature>
<dbReference type="EMBL" id="JADKYY010000009">
    <property type="protein sequence ID" value="MBF5027664.1"/>
    <property type="molecule type" value="Genomic_DNA"/>
</dbReference>
<feature type="compositionally biased region" description="Low complexity" evidence="1">
    <location>
        <begin position="318"/>
        <end position="329"/>
    </location>
</feature>
<keyword evidence="2" id="KW-0732">Signal</keyword>
<protein>
    <recommendedName>
        <fullName evidence="5">DUF3300 domain-containing protein</fullName>
    </recommendedName>
</protein>
<evidence type="ECO:0008006" key="5">
    <source>
        <dbReference type="Google" id="ProtNLM"/>
    </source>
</evidence>
<dbReference type="RefSeq" id="WP_194739593.1">
    <property type="nucleotide sequence ID" value="NZ_JADKYY010000009.1"/>
</dbReference>
<sequence>MKKIILLSALLVLSFGYAQYYPSGGYSQGNDIWQGNDDYYFPDDYYYDYPNDYYHNDYYRSQYNDYKRSINRVNWNALVREMRLSGWQAEMLFELNNQFPTFGIWYNYYSSNPSRWYYDRFYALERILGPRAFAIYQNRFYNGYSPVRYYVNYWRDYYRPRYYSHYILPRYRQVNVNVYRVDRNAYHRSVGNRYGYNQPRNTNSASFGKTSQSSSVRTGASNVKESRVVNQRSFGSATSRQENSQASRTIQSRQTSKSPGLRGGTVNTSTERVSSQPRRSAVQSNSTHRTSASGTTQGMRNSSRSSVSNDRAVQSRPQSSASASGTQAAKGMRGGR</sequence>
<feature type="signal peptide" evidence="2">
    <location>
        <begin position="1"/>
        <end position="20"/>
    </location>
</feature>
<comment type="caution">
    <text evidence="3">The sequence shown here is derived from an EMBL/GenBank/DDBJ whole genome shotgun (WGS) entry which is preliminary data.</text>
</comment>
<feature type="region of interest" description="Disordered" evidence="1">
    <location>
        <begin position="190"/>
        <end position="336"/>
    </location>
</feature>
<reference evidence="3" key="1">
    <citation type="submission" date="2020-11" db="EMBL/GenBank/DDBJ databases">
        <title>Genome seq and assembly of Planobacterium sp.</title>
        <authorList>
            <person name="Chhetri G."/>
        </authorList>
    </citation>
    <scope>NUCLEOTIDE SEQUENCE</scope>
    <source>
        <strain evidence="3">GCR5</strain>
    </source>
</reference>